<dbReference type="GO" id="GO:0030688">
    <property type="term" value="C:preribosome, small subunit precursor"/>
    <property type="evidence" value="ECO:0007669"/>
    <property type="project" value="TreeGrafter"/>
</dbReference>
<dbReference type="PANTHER" id="PTHR21531:SF0">
    <property type="entry name" value="PROTEIN LTV1 HOMOLOG"/>
    <property type="match status" value="1"/>
</dbReference>
<dbReference type="GO" id="GO:0005829">
    <property type="term" value="C:cytosol"/>
    <property type="evidence" value="ECO:0007669"/>
    <property type="project" value="TreeGrafter"/>
</dbReference>
<gene>
    <name evidence="4" type="primary">EOG090X08PQ</name>
</gene>
<feature type="compositionally biased region" description="Acidic residues" evidence="3">
    <location>
        <begin position="183"/>
        <end position="203"/>
    </location>
</feature>
<protein>
    <recommendedName>
        <fullName evidence="2">Protein LTV1 homolog</fullName>
    </recommendedName>
</protein>
<evidence type="ECO:0000313" key="4">
    <source>
        <dbReference type="EMBL" id="SVE69889.1"/>
    </source>
</evidence>
<dbReference type="EMBL" id="LR000270">
    <property type="protein sequence ID" value="SVE69889.1"/>
    <property type="molecule type" value="mRNA"/>
</dbReference>
<dbReference type="PANTHER" id="PTHR21531">
    <property type="entry name" value="LOW-TEMPERATURE VIABILITY PROTEIN LTV1-RELATED"/>
    <property type="match status" value="1"/>
</dbReference>
<dbReference type="AlphaFoldDB" id="A0A4Y7LRA2"/>
<proteinExistence type="evidence at transcript level"/>
<dbReference type="GO" id="GO:0005634">
    <property type="term" value="C:nucleus"/>
    <property type="evidence" value="ECO:0007669"/>
    <property type="project" value="TreeGrafter"/>
</dbReference>
<evidence type="ECO:0000256" key="2">
    <source>
        <dbReference type="ARBA" id="ARBA00021561"/>
    </source>
</evidence>
<sequence>MPKTKKFIDKKNAVTFNLVHRSQKDPLVADEKAPQRVLVPISLKPEKSTETQSPSTSKDPAKKKEELKKYGIFYEDDDYDYLQHLRDVTKTAEWVLAEDSRNSRVFNAPVAKGISDHKLNLPASVFQSGVEEKVGLLNRAAPHSGPRPDLDPDIVAALDDDFNFDDPDNELDDDFVAMADGVPGDEDDDDDDEDSDDDEENDSLGDLRSHSDGFPDFNEDTKSRFTEYSMTSSVIRRNAQLTLLDDRFEQLMAQYDDEEMGALDCEEIEGYIDPQDSRVLELAKDFEQEKTLGLELNKEIGKKARSEVEKAVEKYLETRDSNEEDSSSDDEGEPERKWDCESILSTYSNIYNHPKLISEPRNPKIRVCPKTGIPLDVLGKPGLTKKFLDQLNNQDDVTDKKRGDCIETQSIISTLSTISIRPKDETPEQRKERKQLVKEYRKERRLEKKVNSIAFKEEKKLQEKQNLNNKKNVHGLKLL</sequence>
<evidence type="ECO:0000256" key="1">
    <source>
        <dbReference type="ARBA" id="ARBA00009078"/>
    </source>
</evidence>
<accession>A0A4Y7LRA2</accession>
<name>A0A4Y7LRA2_9CRUS</name>
<evidence type="ECO:0000256" key="3">
    <source>
        <dbReference type="SAM" id="MobiDB-lite"/>
    </source>
</evidence>
<dbReference type="GO" id="GO:0000056">
    <property type="term" value="P:ribosomal small subunit export from nucleus"/>
    <property type="evidence" value="ECO:0007669"/>
    <property type="project" value="TreeGrafter"/>
</dbReference>
<dbReference type="Pfam" id="PF04180">
    <property type="entry name" value="LTV"/>
    <property type="match status" value="2"/>
</dbReference>
<reference evidence="4" key="1">
    <citation type="submission" date="2018-08" db="EMBL/GenBank/DDBJ databases">
        <authorList>
            <person name="Cornetti L."/>
        </authorList>
    </citation>
    <scope>NUCLEOTIDE SEQUENCE</scope>
    <source>
        <strain evidence="4">FI-BAL1-1</strain>
    </source>
</reference>
<feature type="region of interest" description="Disordered" evidence="3">
    <location>
        <begin position="169"/>
        <end position="222"/>
    </location>
</feature>
<comment type="similarity">
    <text evidence="1">Belongs to the LTV1 family.</text>
</comment>
<feature type="compositionally biased region" description="Acidic residues" evidence="3">
    <location>
        <begin position="322"/>
        <end position="333"/>
    </location>
</feature>
<feature type="region of interest" description="Disordered" evidence="3">
    <location>
        <begin position="315"/>
        <end position="337"/>
    </location>
</feature>
<organism evidence="4">
    <name type="scientific">Eubosmina coregoni</name>
    <dbReference type="NCBI Taxonomy" id="186181"/>
    <lineage>
        <taxon>Eukaryota</taxon>
        <taxon>Metazoa</taxon>
        <taxon>Ecdysozoa</taxon>
        <taxon>Arthropoda</taxon>
        <taxon>Crustacea</taxon>
        <taxon>Branchiopoda</taxon>
        <taxon>Diplostraca</taxon>
        <taxon>Cladocera</taxon>
        <taxon>Anomopoda</taxon>
        <taxon>Bosminidae</taxon>
        <taxon>Eubosmina</taxon>
    </lineage>
</organism>
<feature type="region of interest" description="Disordered" evidence="3">
    <location>
        <begin position="38"/>
        <end position="63"/>
    </location>
</feature>
<dbReference type="GO" id="GO:0042274">
    <property type="term" value="P:ribosomal small subunit biogenesis"/>
    <property type="evidence" value="ECO:0007669"/>
    <property type="project" value="InterPro"/>
</dbReference>
<dbReference type="InterPro" id="IPR007307">
    <property type="entry name" value="Ltv1"/>
</dbReference>
<feature type="compositionally biased region" description="Basic and acidic residues" evidence="3">
    <location>
        <begin position="205"/>
        <end position="222"/>
    </location>
</feature>